<dbReference type="EMBL" id="CP087977">
    <property type="protein sequence ID" value="UUZ45230.1"/>
    <property type="molecule type" value="Genomic_DNA"/>
</dbReference>
<evidence type="ECO:0000313" key="1">
    <source>
        <dbReference type="EMBL" id="UUZ45230.1"/>
    </source>
</evidence>
<organism evidence="1 2">
    <name type="scientific">Janibacter limosus</name>
    <dbReference type="NCBI Taxonomy" id="53458"/>
    <lineage>
        <taxon>Bacteria</taxon>
        <taxon>Bacillati</taxon>
        <taxon>Actinomycetota</taxon>
        <taxon>Actinomycetes</taxon>
        <taxon>Micrococcales</taxon>
        <taxon>Intrasporangiaceae</taxon>
        <taxon>Janibacter</taxon>
    </lineage>
</organism>
<gene>
    <name evidence="1" type="ORF">LP422_02900</name>
</gene>
<proteinExistence type="predicted"/>
<accession>A0AC61U5B4</accession>
<evidence type="ECO:0000313" key="2">
    <source>
        <dbReference type="Proteomes" id="UP001059663"/>
    </source>
</evidence>
<reference evidence="1" key="1">
    <citation type="submission" date="2021-11" db="EMBL/GenBank/DDBJ databases">
        <title>Study of the species diversity of bacterial strains isolated from a unique natural object - Shulgan-Tash cave (Bashkiria).</title>
        <authorList>
            <person name="Sazanova A.L."/>
            <person name="Chirak E.R."/>
            <person name="Safronova V.I."/>
        </authorList>
    </citation>
    <scope>NUCLEOTIDE SEQUENCE</scope>
    <source>
        <strain evidence="1">P1</strain>
    </source>
</reference>
<protein>
    <submittedName>
        <fullName evidence="1">Uncharacterized protein</fullName>
    </submittedName>
</protein>
<dbReference type="Proteomes" id="UP001059663">
    <property type="component" value="Chromosome"/>
</dbReference>
<sequence length="73" mass="8150">MQARVLNLLHDLKERRGLTMVFISHDLAVVRNVCDRVAVMYPGKVVEETTVDALFCPAVPPLHVRLARGGPRT</sequence>
<name>A0AC61U5B4_9MICO</name>